<gene>
    <name evidence="1" type="ORF">F2Q69_00041972</name>
</gene>
<sequence length="50" mass="5792">MTVHNPLTHFRPPLVMSKLPTDHRVLRLQRAVVKTRRQMVTVCTIEADVV</sequence>
<evidence type="ECO:0000313" key="1">
    <source>
        <dbReference type="EMBL" id="KAF3502993.1"/>
    </source>
</evidence>
<organism evidence="1 2">
    <name type="scientific">Brassica cretica</name>
    <name type="common">Mustard</name>
    <dbReference type="NCBI Taxonomy" id="69181"/>
    <lineage>
        <taxon>Eukaryota</taxon>
        <taxon>Viridiplantae</taxon>
        <taxon>Streptophyta</taxon>
        <taxon>Embryophyta</taxon>
        <taxon>Tracheophyta</taxon>
        <taxon>Spermatophyta</taxon>
        <taxon>Magnoliopsida</taxon>
        <taxon>eudicotyledons</taxon>
        <taxon>Gunneridae</taxon>
        <taxon>Pentapetalae</taxon>
        <taxon>rosids</taxon>
        <taxon>malvids</taxon>
        <taxon>Brassicales</taxon>
        <taxon>Brassicaceae</taxon>
        <taxon>Brassiceae</taxon>
        <taxon>Brassica</taxon>
    </lineage>
</organism>
<proteinExistence type="predicted"/>
<protein>
    <submittedName>
        <fullName evidence="1">Uncharacterized protein</fullName>
    </submittedName>
</protein>
<dbReference type="EMBL" id="QGKX02001621">
    <property type="protein sequence ID" value="KAF3502993.1"/>
    <property type="molecule type" value="Genomic_DNA"/>
</dbReference>
<dbReference type="Proteomes" id="UP000712600">
    <property type="component" value="Unassembled WGS sequence"/>
</dbReference>
<name>A0A8S9NPJ6_BRACR</name>
<accession>A0A8S9NPJ6</accession>
<comment type="caution">
    <text evidence="1">The sequence shown here is derived from an EMBL/GenBank/DDBJ whole genome shotgun (WGS) entry which is preliminary data.</text>
</comment>
<dbReference type="AlphaFoldDB" id="A0A8S9NPJ6"/>
<reference evidence="1" key="1">
    <citation type="submission" date="2019-12" db="EMBL/GenBank/DDBJ databases">
        <title>Genome sequencing and annotation of Brassica cretica.</title>
        <authorList>
            <person name="Studholme D.J."/>
            <person name="Sarris P."/>
        </authorList>
    </citation>
    <scope>NUCLEOTIDE SEQUENCE</scope>
    <source>
        <strain evidence="1">PFS-109/04</strain>
        <tissue evidence="1">Leaf</tissue>
    </source>
</reference>
<evidence type="ECO:0000313" key="2">
    <source>
        <dbReference type="Proteomes" id="UP000712600"/>
    </source>
</evidence>